<name>A0A0G0MVQ3_9BACT</name>
<keyword evidence="3 5" id="KW-0687">Ribonucleoprotein</keyword>
<dbReference type="InterPro" id="IPR001865">
    <property type="entry name" value="Ribosomal_uS2"/>
</dbReference>
<dbReference type="PANTHER" id="PTHR12534:SF0">
    <property type="entry name" value="SMALL RIBOSOMAL SUBUNIT PROTEIN US2M"/>
    <property type="match status" value="1"/>
</dbReference>
<dbReference type="GO" id="GO:0003735">
    <property type="term" value="F:structural constituent of ribosome"/>
    <property type="evidence" value="ECO:0007669"/>
    <property type="project" value="InterPro"/>
</dbReference>
<dbReference type="InterPro" id="IPR005706">
    <property type="entry name" value="Ribosomal_uS2_bac/mit/plastid"/>
</dbReference>
<dbReference type="EMBL" id="LBWG01000006">
    <property type="protein sequence ID" value="KKR04521.1"/>
    <property type="molecule type" value="Genomic_DNA"/>
</dbReference>
<dbReference type="GO" id="GO:0006412">
    <property type="term" value="P:translation"/>
    <property type="evidence" value="ECO:0007669"/>
    <property type="project" value="UniProtKB-UniRule"/>
</dbReference>
<reference evidence="7 8" key="1">
    <citation type="journal article" date="2015" name="Nature">
        <title>rRNA introns, odd ribosomes, and small enigmatic genomes across a large radiation of phyla.</title>
        <authorList>
            <person name="Brown C.T."/>
            <person name="Hug L.A."/>
            <person name="Thomas B.C."/>
            <person name="Sharon I."/>
            <person name="Castelle C.J."/>
            <person name="Singh A."/>
            <person name="Wilkins M.J."/>
            <person name="Williams K.H."/>
            <person name="Banfield J.F."/>
        </authorList>
    </citation>
    <scope>NUCLEOTIDE SEQUENCE [LARGE SCALE GENOMIC DNA]</scope>
</reference>
<dbReference type="GO" id="GO:0022627">
    <property type="term" value="C:cytosolic small ribosomal subunit"/>
    <property type="evidence" value="ECO:0007669"/>
    <property type="project" value="TreeGrafter"/>
</dbReference>
<comment type="caution">
    <text evidence="7">The sequence shown here is derived from an EMBL/GenBank/DDBJ whole genome shotgun (WGS) entry which is preliminary data.</text>
</comment>
<sequence>MYPMANLPSLVDMLKAGMHFGHTTSRWHPKMKKFIFGSRQGVHIIDLEKTQEYLQEALEAVKGIAGRGGIVLFVGTKLQAKANIQKYAEACEMPYVVNRWLGGTLTNFDQIKKTLKKMKTLKDQRDKGELKKYTKKEQLMISREIEEMEDKLGGMQNVTRTPDAIFIIDVRTEKTALKEAVVTGIPVIALCDTNVNPEGVTKIIPGNDDAVKSIELVCKLVCDAVKEGKSSAAKVAADVRAKTIKKTSETGSSKTSTAS</sequence>
<dbReference type="Gene3D" id="3.40.50.10490">
    <property type="entry name" value="Glucose-6-phosphate isomerase like protein, domain 1"/>
    <property type="match status" value="1"/>
</dbReference>
<keyword evidence="2 5" id="KW-0689">Ribosomal protein</keyword>
<dbReference type="InterPro" id="IPR018130">
    <property type="entry name" value="Ribosomal_uS2_CS"/>
</dbReference>
<evidence type="ECO:0000256" key="5">
    <source>
        <dbReference type="HAMAP-Rule" id="MF_00291"/>
    </source>
</evidence>
<protein>
    <recommendedName>
        <fullName evidence="4 5">Small ribosomal subunit protein uS2</fullName>
    </recommendedName>
</protein>
<organism evidence="7 8">
    <name type="scientific">Candidatus Uhrbacteria bacterium GW2011_GWF2_39_13</name>
    <dbReference type="NCBI Taxonomy" id="1618995"/>
    <lineage>
        <taxon>Bacteria</taxon>
        <taxon>Candidatus Uhriibacteriota</taxon>
    </lineage>
</organism>
<dbReference type="PANTHER" id="PTHR12534">
    <property type="entry name" value="30S RIBOSOMAL PROTEIN S2 PROKARYOTIC AND ORGANELLAR"/>
    <property type="match status" value="1"/>
</dbReference>
<evidence type="ECO:0000256" key="1">
    <source>
        <dbReference type="ARBA" id="ARBA00006242"/>
    </source>
</evidence>
<dbReference type="AlphaFoldDB" id="A0A0G0MVQ3"/>
<dbReference type="Pfam" id="PF00318">
    <property type="entry name" value="Ribosomal_S2"/>
    <property type="match status" value="1"/>
</dbReference>
<dbReference type="NCBIfam" id="TIGR01011">
    <property type="entry name" value="rpsB_bact"/>
    <property type="match status" value="1"/>
</dbReference>
<gene>
    <name evidence="5" type="primary">rpsB</name>
    <name evidence="7" type="ORF">UT30_C0006G0015</name>
</gene>
<evidence type="ECO:0000256" key="2">
    <source>
        <dbReference type="ARBA" id="ARBA00022980"/>
    </source>
</evidence>
<evidence type="ECO:0000313" key="7">
    <source>
        <dbReference type="EMBL" id="KKR04521.1"/>
    </source>
</evidence>
<dbReference type="Gene3D" id="1.10.287.610">
    <property type="entry name" value="Helix hairpin bin"/>
    <property type="match status" value="1"/>
</dbReference>
<evidence type="ECO:0000313" key="8">
    <source>
        <dbReference type="Proteomes" id="UP000033935"/>
    </source>
</evidence>
<evidence type="ECO:0000256" key="6">
    <source>
        <dbReference type="RuleBase" id="RU003631"/>
    </source>
</evidence>
<accession>A0A0G0MVQ3</accession>
<evidence type="ECO:0000256" key="3">
    <source>
        <dbReference type="ARBA" id="ARBA00023274"/>
    </source>
</evidence>
<dbReference type="CDD" id="cd01425">
    <property type="entry name" value="RPS2"/>
    <property type="match status" value="1"/>
</dbReference>
<dbReference type="PRINTS" id="PR00395">
    <property type="entry name" value="RIBOSOMALS2"/>
</dbReference>
<evidence type="ECO:0000256" key="4">
    <source>
        <dbReference type="ARBA" id="ARBA00035256"/>
    </source>
</evidence>
<proteinExistence type="inferred from homology"/>
<dbReference type="PATRIC" id="fig|1618995.3.peg.327"/>
<dbReference type="InterPro" id="IPR023591">
    <property type="entry name" value="Ribosomal_uS2_flav_dom_sf"/>
</dbReference>
<dbReference type="Proteomes" id="UP000033935">
    <property type="component" value="Unassembled WGS sequence"/>
</dbReference>
<comment type="similarity">
    <text evidence="1 5 6">Belongs to the universal ribosomal protein uS2 family.</text>
</comment>
<dbReference type="PROSITE" id="PS00963">
    <property type="entry name" value="RIBOSOMAL_S2_2"/>
    <property type="match status" value="1"/>
</dbReference>
<dbReference type="HAMAP" id="MF_00291_B">
    <property type="entry name" value="Ribosomal_uS2_B"/>
    <property type="match status" value="1"/>
</dbReference>
<dbReference type="SUPFAM" id="SSF52313">
    <property type="entry name" value="Ribosomal protein S2"/>
    <property type="match status" value="1"/>
</dbReference>